<evidence type="ECO:0000313" key="6">
    <source>
        <dbReference type="EMBL" id="KZM34491.1"/>
    </source>
</evidence>
<dbReference type="InterPro" id="IPR011611">
    <property type="entry name" value="PfkB_dom"/>
</dbReference>
<reference evidence="6 7" key="1">
    <citation type="submission" date="2016-01" db="EMBL/GenBank/DDBJ databases">
        <title>Genome sequence of Oerskovia enterophila VJag, an agar and cellulose degrading bacterium.</title>
        <authorList>
            <person name="Poehlein A."/>
            <person name="Jag V."/>
            <person name="Bengelsdorf F."/>
            <person name="Duerre P."/>
            <person name="Daniel R."/>
        </authorList>
    </citation>
    <scope>NUCLEOTIDE SEQUENCE [LARGE SCALE GENOMIC DNA]</scope>
    <source>
        <strain evidence="6 7">VJag</strain>
    </source>
</reference>
<dbReference type="Pfam" id="PF00294">
    <property type="entry name" value="PfkB"/>
    <property type="match status" value="2"/>
</dbReference>
<sequence length="315" mass="31427">MLICCGLVTLDLTQVVHALPGPNEKVVALSQSATFGGPAANAAATAAALGVPARLVTAVGSGVLADVVRSEVAAAGVELVEPVSGDRAEGGPPPGGASGPAVSTVLVTAGTGERAVVSTNAANRPTALPDGSLLDRVFGPRPKGRDEAAAACRERDVLLLDGHHPALASAVARRARAAGYVVLLDGGSWKDGTADLLPLCDAVVLSEDFRVPGVPVGRVLDAVAVLGPSFVARSRGAEPLELLDTGARSTVPVPAVHEVVDTLGAGDVLHGAFAAGVALGGPWTRALEEAAVVASRSVTFPGARGWIRQSGASSR</sequence>
<comment type="caution">
    <text evidence="6">The sequence shown here is derived from an EMBL/GenBank/DDBJ whole genome shotgun (WGS) entry which is preliminary data.</text>
</comment>
<gene>
    <name evidence="6" type="primary">yihV</name>
    <name evidence="6" type="ORF">OJAG_27890</name>
</gene>
<dbReference type="InterPro" id="IPR029056">
    <property type="entry name" value="Ribokinase-like"/>
</dbReference>
<dbReference type="PATRIC" id="fig|43678.3.peg.2918"/>
<feature type="domain" description="Carbohydrate kinase PfkB" evidence="5">
    <location>
        <begin position="2"/>
        <end position="78"/>
    </location>
</feature>
<dbReference type="EC" id="2.7.1.-" evidence="6"/>
<comment type="similarity">
    <text evidence="1 4">Belongs to the carbohydrate kinase PfkB family.</text>
</comment>
<dbReference type="SUPFAM" id="SSF53613">
    <property type="entry name" value="Ribokinase-like"/>
    <property type="match status" value="1"/>
</dbReference>
<evidence type="ECO:0000313" key="7">
    <source>
        <dbReference type="Proteomes" id="UP000076447"/>
    </source>
</evidence>
<evidence type="ECO:0000256" key="2">
    <source>
        <dbReference type="ARBA" id="ARBA00022679"/>
    </source>
</evidence>
<dbReference type="PANTHER" id="PTHR42774:SF3">
    <property type="entry name" value="KETOHEXOKINASE"/>
    <property type="match status" value="1"/>
</dbReference>
<evidence type="ECO:0000256" key="3">
    <source>
        <dbReference type="ARBA" id="ARBA00022777"/>
    </source>
</evidence>
<evidence type="ECO:0000256" key="4">
    <source>
        <dbReference type="RuleBase" id="RU003704"/>
    </source>
</evidence>
<dbReference type="InterPro" id="IPR052562">
    <property type="entry name" value="Ketohexokinase-related"/>
</dbReference>
<dbReference type="GO" id="GO:0016301">
    <property type="term" value="F:kinase activity"/>
    <property type="evidence" value="ECO:0007669"/>
    <property type="project" value="UniProtKB-KW"/>
</dbReference>
<name>A0A163QSV7_9CELL</name>
<dbReference type="RefSeq" id="WP_231907805.1">
    <property type="nucleotide sequence ID" value="NZ_LRIE01000079.1"/>
</dbReference>
<proteinExistence type="inferred from homology"/>
<dbReference type="PROSITE" id="PS00584">
    <property type="entry name" value="PFKB_KINASES_2"/>
    <property type="match status" value="1"/>
</dbReference>
<evidence type="ECO:0000259" key="5">
    <source>
        <dbReference type="Pfam" id="PF00294"/>
    </source>
</evidence>
<feature type="domain" description="Carbohydrate kinase PfkB" evidence="5">
    <location>
        <begin position="149"/>
        <end position="304"/>
    </location>
</feature>
<dbReference type="InterPro" id="IPR002139">
    <property type="entry name" value="Ribo/fructo_kinase"/>
</dbReference>
<evidence type="ECO:0000256" key="1">
    <source>
        <dbReference type="ARBA" id="ARBA00010688"/>
    </source>
</evidence>
<accession>A0A163QSV7</accession>
<dbReference type="STRING" id="43678.OJAG_27890"/>
<dbReference type="PRINTS" id="PR00990">
    <property type="entry name" value="RIBOKINASE"/>
</dbReference>
<dbReference type="PANTHER" id="PTHR42774">
    <property type="entry name" value="PHOSPHOTRANSFERASE SYSTEM TRANSPORT PROTEIN"/>
    <property type="match status" value="1"/>
</dbReference>
<dbReference type="Proteomes" id="UP000076447">
    <property type="component" value="Unassembled WGS sequence"/>
</dbReference>
<dbReference type="Gene3D" id="3.40.1190.20">
    <property type="match status" value="1"/>
</dbReference>
<dbReference type="EMBL" id="LRIE01000079">
    <property type="protein sequence ID" value="KZM34491.1"/>
    <property type="molecule type" value="Genomic_DNA"/>
</dbReference>
<dbReference type="InterPro" id="IPR002173">
    <property type="entry name" value="Carboh/pur_kinase_PfkB_CS"/>
</dbReference>
<keyword evidence="3 4" id="KW-0418">Kinase</keyword>
<organism evidence="6 7">
    <name type="scientific">Oerskovia enterophila</name>
    <dbReference type="NCBI Taxonomy" id="43678"/>
    <lineage>
        <taxon>Bacteria</taxon>
        <taxon>Bacillati</taxon>
        <taxon>Actinomycetota</taxon>
        <taxon>Actinomycetes</taxon>
        <taxon>Micrococcales</taxon>
        <taxon>Cellulomonadaceae</taxon>
        <taxon>Oerskovia</taxon>
    </lineage>
</organism>
<keyword evidence="2 4" id="KW-0808">Transferase</keyword>
<protein>
    <submittedName>
        <fullName evidence="6">Sulfofructose kinase</fullName>
        <ecNumber evidence="6">2.7.1.-</ecNumber>
    </submittedName>
</protein>
<dbReference type="AlphaFoldDB" id="A0A163QSV7"/>